<gene>
    <name evidence="2" type="ORF">Scaly_1106800</name>
</gene>
<reference evidence="2" key="2">
    <citation type="journal article" date="2024" name="Plant">
        <title>Genomic evolution and insights into agronomic trait innovations of Sesamum species.</title>
        <authorList>
            <person name="Miao H."/>
            <person name="Wang L."/>
            <person name="Qu L."/>
            <person name="Liu H."/>
            <person name="Sun Y."/>
            <person name="Le M."/>
            <person name="Wang Q."/>
            <person name="Wei S."/>
            <person name="Zheng Y."/>
            <person name="Lin W."/>
            <person name="Duan Y."/>
            <person name="Cao H."/>
            <person name="Xiong S."/>
            <person name="Wang X."/>
            <person name="Wei L."/>
            <person name="Li C."/>
            <person name="Ma Q."/>
            <person name="Ju M."/>
            <person name="Zhao R."/>
            <person name="Li G."/>
            <person name="Mu C."/>
            <person name="Tian Q."/>
            <person name="Mei H."/>
            <person name="Zhang T."/>
            <person name="Gao T."/>
            <person name="Zhang H."/>
        </authorList>
    </citation>
    <scope>NUCLEOTIDE SEQUENCE</scope>
    <source>
        <strain evidence="2">KEN8</strain>
    </source>
</reference>
<protein>
    <recommendedName>
        <fullName evidence="1">Symplekin/Pta1 N-terminal domain-containing protein</fullName>
    </recommendedName>
</protein>
<dbReference type="PANTHER" id="PTHR47184:SF3">
    <property type="entry name" value="PHOSPHATIDYLINOSITOL 3-AND 4-KINASE FAMILY PROTEIN-RELATED"/>
    <property type="match status" value="1"/>
</dbReference>
<dbReference type="InterPro" id="IPR016024">
    <property type="entry name" value="ARM-type_fold"/>
</dbReference>
<dbReference type="AlphaFoldDB" id="A0AAW2QM56"/>
<dbReference type="InterPro" id="IPR011989">
    <property type="entry name" value="ARM-like"/>
</dbReference>
<organism evidence="2">
    <name type="scientific">Sesamum calycinum</name>
    <dbReference type="NCBI Taxonomy" id="2727403"/>
    <lineage>
        <taxon>Eukaryota</taxon>
        <taxon>Viridiplantae</taxon>
        <taxon>Streptophyta</taxon>
        <taxon>Embryophyta</taxon>
        <taxon>Tracheophyta</taxon>
        <taxon>Spermatophyta</taxon>
        <taxon>Magnoliopsida</taxon>
        <taxon>eudicotyledons</taxon>
        <taxon>Gunneridae</taxon>
        <taxon>Pentapetalae</taxon>
        <taxon>asterids</taxon>
        <taxon>lamiids</taxon>
        <taxon>Lamiales</taxon>
        <taxon>Pedaliaceae</taxon>
        <taxon>Sesamum</taxon>
    </lineage>
</organism>
<dbReference type="InterPro" id="IPR032460">
    <property type="entry name" value="Symplekin/Pta1_N"/>
</dbReference>
<dbReference type="Gene3D" id="1.25.10.10">
    <property type="entry name" value="Leucine-rich Repeat Variant"/>
    <property type="match status" value="1"/>
</dbReference>
<accession>A0AAW2QM56</accession>
<proteinExistence type="predicted"/>
<sequence>MAGAQPREQALPLLAAANNHGDLAVKLSSLKQAKDILLSVEPSQAAELFPYLVELQSSPETLVRKYLLEVIDEIGARTREHLSILLPVLLTFLKDNNPVISKQSIVTGTKIFCIVLEELAFQFQRRGIVERWLEELWTWMIKFRDAVLGIIFEAGSVGPKLLAIKFLERYVLHFTLDSNDLGTYSPEVMIRQGRIFNISWIMDGHPVLDPPALVADANRFLGILLDMLRSASNFPGSLTIAVVNRMFGDIIFLATYNCGHTVQFFNVELNGSLPGTAELVVQIREVS</sequence>
<dbReference type="SUPFAM" id="SSF48371">
    <property type="entry name" value="ARM repeat"/>
    <property type="match status" value="1"/>
</dbReference>
<dbReference type="PANTHER" id="PTHR47184">
    <property type="entry name" value="PHOSPHATIDYLINOSITOL 3-AND 4-KINASE FAMILY PROTEIN-RELATED"/>
    <property type="match status" value="1"/>
</dbReference>
<comment type="caution">
    <text evidence="2">The sequence shown here is derived from an EMBL/GenBank/DDBJ whole genome shotgun (WGS) entry which is preliminary data.</text>
</comment>
<evidence type="ECO:0000313" key="2">
    <source>
        <dbReference type="EMBL" id="KAL0368879.1"/>
    </source>
</evidence>
<dbReference type="EMBL" id="JACGWM010000006">
    <property type="protein sequence ID" value="KAL0368879.1"/>
    <property type="molecule type" value="Genomic_DNA"/>
</dbReference>
<reference evidence="2" key="1">
    <citation type="submission" date="2020-06" db="EMBL/GenBank/DDBJ databases">
        <authorList>
            <person name="Li T."/>
            <person name="Hu X."/>
            <person name="Zhang T."/>
            <person name="Song X."/>
            <person name="Zhang H."/>
            <person name="Dai N."/>
            <person name="Sheng W."/>
            <person name="Hou X."/>
            <person name="Wei L."/>
        </authorList>
    </citation>
    <scope>NUCLEOTIDE SEQUENCE</scope>
    <source>
        <strain evidence="2">KEN8</strain>
        <tissue evidence="2">Leaf</tissue>
    </source>
</reference>
<evidence type="ECO:0000259" key="1">
    <source>
        <dbReference type="Pfam" id="PF11935"/>
    </source>
</evidence>
<dbReference type="Pfam" id="PF11935">
    <property type="entry name" value="SYMPK_PTA1_N"/>
    <property type="match status" value="1"/>
</dbReference>
<feature type="domain" description="Symplekin/Pta1 N-terminal" evidence="1">
    <location>
        <begin position="98"/>
        <end position="245"/>
    </location>
</feature>
<name>A0AAW2QM56_9LAMI</name>